<evidence type="ECO:0000259" key="1">
    <source>
        <dbReference type="SMART" id="SM01022"/>
    </source>
</evidence>
<dbReference type="CDD" id="cd06552">
    <property type="entry name" value="ASCH_yqfb_like"/>
    <property type="match status" value="1"/>
</dbReference>
<feature type="domain" description="ASCH" evidence="1">
    <location>
        <begin position="6"/>
        <end position="105"/>
    </location>
</feature>
<organism evidence="2">
    <name type="scientific">Thermofilum pendens</name>
    <dbReference type="NCBI Taxonomy" id="2269"/>
    <lineage>
        <taxon>Archaea</taxon>
        <taxon>Thermoproteota</taxon>
        <taxon>Thermoprotei</taxon>
        <taxon>Thermofilales</taxon>
        <taxon>Thermofilaceae</taxon>
        <taxon>Thermofilum</taxon>
    </lineage>
</organism>
<comment type="caution">
    <text evidence="2">The sequence shown here is derived from an EMBL/GenBank/DDBJ whole genome shotgun (WGS) entry which is preliminary data.</text>
</comment>
<sequence length="195" mass="22248">MRLKHLMFSREYLSKLLSGEKRVTIRARNPNVKKGDTALVHSAGLLVGKVRIVSVASKRVRDLSEIEAKEDGFPSLEELKKALRRHYPNLRDDSFVYVVRFEWIERYDPPLSEKGFAWPYRLSPREVARLALSSGIELGEEEKEILQVLAAEGSVRRTAAKLGGVRLRPLVRGVLRRVAAELEERGFISRELSIK</sequence>
<dbReference type="Pfam" id="PF04266">
    <property type="entry name" value="ASCH"/>
    <property type="match status" value="1"/>
</dbReference>
<proteinExistence type="predicted"/>
<accession>A0A7C4D2S6</accession>
<dbReference type="Gene3D" id="2.30.130.30">
    <property type="entry name" value="Hypothetical protein"/>
    <property type="match status" value="1"/>
</dbReference>
<dbReference type="PANTHER" id="PTHR42250">
    <property type="entry name" value="ASCH DOMAIN-CONTAINING PROTEIN"/>
    <property type="match status" value="1"/>
</dbReference>
<reference evidence="2" key="1">
    <citation type="journal article" date="2020" name="mSystems">
        <title>Genome- and Community-Level Interaction Insights into Carbon Utilization and Element Cycling Functions of Hydrothermarchaeota in Hydrothermal Sediment.</title>
        <authorList>
            <person name="Zhou Z."/>
            <person name="Liu Y."/>
            <person name="Xu W."/>
            <person name="Pan J."/>
            <person name="Luo Z.H."/>
            <person name="Li M."/>
        </authorList>
    </citation>
    <scope>NUCLEOTIDE SEQUENCE</scope>
    <source>
        <strain evidence="2">SpSt-649</strain>
    </source>
</reference>
<dbReference type="PANTHER" id="PTHR42250:SF1">
    <property type="entry name" value="ASCH DOMAIN-CONTAINING PROTEIN"/>
    <property type="match status" value="1"/>
</dbReference>
<dbReference type="SUPFAM" id="SSF88697">
    <property type="entry name" value="PUA domain-like"/>
    <property type="match status" value="1"/>
</dbReference>
<dbReference type="AlphaFoldDB" id="A0A7C4D2S6"/>
<dbReference type="SMART" id="SM01022">
    <property type="entry name" value="ASCH"/>
    <property type="match status" value="1"/>
</dbReference>
<name>A0A7C4D2S6_THEPE</name>
<dbReference type="InterPro" id="IPR015947">
    <property type="entry name" value="PUA-like_sf"/>
</dbReference>
<protein>
    <submittedName>
        <fullName evidence="2">ASCH domain-containing protein</fullName>
    </submittedName>
</protein>
<evidence type="ECO:0000313" key="2">
    <source>
        <dbReference type="EMBL" id="HGM46356.1"/>
    </source>
</evidence>
<dbReference type="EMBL" id="DTBQ01000034">
    <property type="protein sequence ID" value="HGM46356.1"/>
    <property type="molecule type" value="Genomic_DNA"/>
</dbReference>
<gene>
    <name evidence="2" type="ORF">ENU21_01205</name>
</gene>
<dbReference type="InterPro" id="IPR007374">
    <property type="entry name" value="ASCH_domain"/>
</dbReference>